<name>A0A2U1B957_9BACT</name>
<protein>
    <submittedName>
        <fullName evidence="4">Multimeric flavodoxin WrbA</fullName>
    </submittedName>
</protein>
<dbReference type="GO" id="GO:0016491">
    <property type="term" value="F:oxidoreductase activity"/>
    <property type="evidence" value="ECO:0007669"/>
    <property type="project" value="InterPro"/>
</dbReference>
<gene>
    <name evidence="4" type="ORF">C8D82_10395</name>
</gene>
<keyword evidence="1" id="KW-0285">Flavoprotein</keyword>
<dbReference type="RefSeq" id="WP_116882753.1">
    <property type="nucleotide sequence ID" value="NZ_CABMMC010000131.1"/>
</dbReference>
<dbReference type="PANTHER" id="PTHR43278">
    <property type="entry name" value="NAD(P)H-DEPENDENT FMN-CONTAINING OXIDOREDUCTASE YWQN-RELATED"/>
    <property type="match status" value="1"/>
</dbReference>
<keyword evidence="5" id="KW-1185">Reference proteome</keyword>
<dbReference type="InterPro" id="IPR051796">
    <property type="entry name" value="ISF_SsuE-like"/>
</dbReference>
<organism evidence="4 5">
    <name type="scientific">Victivallis vadensis</name>
    <dbReference type="NCBI Taxonomy" id="172901"/>
    <lineage>
        <taxon>Bacteria</taxon>
        <taxon>Pseudomonadati</taxon>
        <taxon>Lentisphaerota</taxon>
        <taxon>Lentisphaeria</taxon>
        <taxon>Victivallales</taxon>
        <taxon>Victivallaceae</taxon>
        <taxon>Victivallis</taxon>
    </lineage>
</organism>
<sequence>MKVLLVNGSPHREGCTFTALSEVAGALKNNGVESEIFWIGNRAVQGCISCWKCRETGNGCVFKEKLYTDFVTKMKESDGLVIGAPVYYAGPPGSLCAILDRVFFSATECFLHKPAACAVNCRRGGASAAFDRLNKYFTICQMPVVSSQYWNSTHGFTPDEVRRDLEGLQTMRTLGNNMAHLLKSLSQGGVPLPQQEPRVSTNFIS</sequence>
<dbReference type="Proteomes" id="UP000245959">
    <property type="component" value="Unassembled WGS sequence"/>
</dbReference>
<dbReference type="AlphaFoldDB" id="A0A2U1B957"/>
<dbReference type="Gene3D" id="3.40.50.360">
    <property type="match status" value="1"/>
</dbReference>
<reference evidence="4 5" key="1">
    <citation type="submission" date="2018-04" db="EMBL/GenBank/DDBJ databases">
        <title>Genomic Encyclopedia of Type Strains, Phase IV (KMG-IV): sequencing the most valuable type-strain genomes for metagenomic binning, comparative biology and taxonomic classification.</title>
        <authorList>
            <person name="Goeker M."/>
        </authorList>
    </citation>
    <scope>NUCLEOTIDE SEQUENCE [LARGE SCALE GENOMIC DNA]</scope>
    <source>
        <strain evidence="4 5">DSM 14823</strain>
    </source>
</reference>
<dbReference type="PANTHER" id="PTHR43278:SF4">
    <property type="entry name" value="NAD(P)H-DEPENDENT FMN-CONTAINING OXIDOREDUCTASE YWQN-RELATED"/>
    <property type="match status" value="1"/>
</dbReference>
<accession>A0A2U1B957</accession>
<dbReference type="OrthoDB" id="9790975at2"/>
<keyword evidence="2" id="KW-0288">FMN</keyword>
<dbReference type="EMBL" id="QEKH01000003">
    <property type="protein sequence ID" value="PVY45181.1"/>
    <property type="molecule type" value="Genomic_DNA"/>
</dbReference>
<dbReference type="InterPro" id="IPR029039">
    <property type="entry name" value="Flavoprotein-like_sf"/>
</dbReference>
<comment type="caution">
    <text evidence="4">The sequence shown here is derived from an EMBL/GenBank/DDBJ whole genome shotgun (WGS) entry which is preliminary data.</text>
</comment>
<dbReference type="InterPro" id="IPR005025">
    <property type="entry name" value="FMN_Rdtase-like_dom"/>
</dbReference>
<evidence type="ECO:0000259" key="3">
    <source>
        <dbReference type="Pfam" id="PF03358"/>
    </source>
</evidence>
<evidence type="ECO:0000313" key="5">
    <source>
        <dbReference type="Proteomes" id="UP000245959"/>
    </source>
</evidence>
<dbReference type="SUPFAM" id="SSF52218">
    <property type="entry name" value="Flavoproteins"/>
    <property type="match status" value="1"/>
</dbReference>
<feature type="domain" description="NADPH-dependent FMN reductase-like" evidence="3">
    <location>
        <begin position="1"/>
        <end position="155"/>
    </location>
</feature>
<proteinExistence type="predicted"/>
<evidence type="ECO:0000256" key="1">
    <source>
        <dbReference type="ARBA" id="ARBA00022630"/>
    </source>
</evidence>
<evidence type="ECO:0000256" key="2">
    <source>
        <dbReference type="ARBA" id="ARBA00022643"/>
    </source>
</evidence>
<dbReference type="GeneID" id="78294083"/>
<dbReference type="Pfam" id="PF03358">
    <property type="entry name" value="FMN_red"/>
    <property type="match status" value="1"/>
</dbReference>
<evidence type="ECO:0000313" key="4">
    <source>
        <dbReference type="EMBL" id="PVY45181.1"/>
    </source>
</evidence>